<keyword evidence="2" id="KW-1185">Reference proteome</keyword>
<dbReference type="RefSeq" id="WP_345003291.1">
    <property type="nucleotide sequence ID" value="NZ_BAAAXV010000012.1"/>
</dbReference>
<sequence length="61" mass="6871">MRGAFGDADRFQQRTAVPPPIAAHGYGLWVIARLSDQVLIDHSEGGCPLRLRFTRRLPRIN</sequence>
<evidence type="ECO:0000313" key="2">
    <source>
        <dbReference type="Proteomes" id="UP001589532"/>
    </source>
</evidence>
<evidence type="ECO:0008006" key="3">
    <source>
        <dbReference type="Google" id="ProtNLM"/>
    </source>
</evidence>
<accession>A0ABV5S580</accession>
<dbReference type="EMBL" id="JBHMBW010000021">
    <property type="protein sequence ID" value="MFB9626228.1"/>
    <property type="molecule type" value="Genomic_DNA"/>
</dbReference>
<name>A0ABV5S580_9ACTN</name>
<proteinExistence type="predicted"/>
<gene>
    <name evidence="1" type="ORF">ACFFSA_24355</name>
</gene>
<organism evidence="1 2">
    <name type="scientific">Nonomuraea helvata</name>
    <dbReference type="NCBI Taxonomy" id="37484"/>
    <lineage>
        <taxon>Bacteria</taxon>
        <taxon>Bacillati</taxon>
        <taxon>Actinomycetota</taxon>
        <taxon>Actinomycetes</taxon>
        <taxon>Streptosporangiales</taxon>
        <taxon>Streptosporangiaceae</taxon>
        <taxon>Nonomuraea</taxon>
    </lineage>
</organism>
<evidence type="ECO:0000313" key="1">
    <source>
        <dbReference type="EMBL" id="MFB9626228.1"/>
    </source>
</evidence>
<dbReference type="Proteomes" id="UP001589532">
    <property type="component" value="Unassembled WGS sequence"/>
</dbReference>
<reference evidence="1 2" key="1">
    <citation type="submission" date="2024-09" db="EMBL/GenBank/DDBJ databases">
        <authorList>
            <person name="Sun Q."/>
            <person name="Mori K."/>
        </authorList>
    </citation>
    <scope>NUCLEOTIDE SEQUENCE [LARGE SCALE GENOMIC DNA]</scope>
    <source>
        <strain evidence="1 2">JCM 3143</strain>
    </source>
</reference>
<protein>
    <recommendedName>
        <fullName evidence="3">ATP-binding protein</fullName>
    </recommendedName>
</protein>
<comment type="caution">
    <text evidence="1">The sequence shown here is derived from an EMBL/GenBank/DDBJ whole genome shotgun (WGS) entry which is preliminary data.</text>
</comment>